<dbReference type="EnsemblMetazoa" id="SCAU015971-RA">
    <property type="protein sequence ID" value="SCAU015971-PA"/>
    <property type="gene ID" value="SCAU015971"/>
</dbReference>
<proteinExistence type="predicted"/>
<protein>
    <submittedName>
        <fullName evidence="2">Uncharacterized protein</fullName>
    </submittedName>
</protein>
<reference evidence="2" key="1">
    <citation type="submission" date="2020-05" db="UniProtKB">
        <authorList>
            <consortium name="EnsemblMetazoa"/>
        </authorList>
    </citation>
    <scope>IDENTIFICATION</scope>
    <source>
        <strain evidence="2">USDA</strain>
    </source>
</reference>
<organism evidence="2 3">
    <name type="scientific">Stomoxys calcitrans</name>
    <name type="common">Stable fly</name>
    <name type="synonym">Conops calcitrans</name>
    <dbReference type="NCBI Taxonomy" id="35570"/>
    <lineage>
        <taxon>Eukaryota</taxon>
        <taxon>Metazoa</taxon>
        <taxon>Ecdysozoa</taxon>
        <taxon>Arthropoda</taxon>
        <taxon>Hexapoda</taxon>
        <taxon>Insecta</taxon>
        <taxon>Pterygota</taxon>
        <taxon>Neoptera</taxon>
        <taxon>Endopterygota</taxon>
        <taxon>Diptera</taxon>
        <taxon>Brachycera</taxon>
        <taxon>Muscomorpha</taxon>
        <taxon>Muscoidea</taxon>
        <taxon>Muscidae</taxon>
        <taxon>Stomoxys</taxon>
    </lineage>
</organism>
<keyword evidence="1" id="KW-0812">Transmembrane</keyword>
<evidence type="ECO:0000256" key="1">
    <source>
        <dbReference type="SAM" id="Phobius"/>
    </source>
</evidence>
<dbReference type="OrthoDB" id="8036459at2759"/>
<feature type="transmembrane region" description="Helical" evidence="1">
    <location>
        <begin position="47"/>
        <end position="70"/>
    </location>
</feature>
<dbReference type="Proteomes" id="UP000095300">
    <property type="component" value="Unassembled WGS sequence"/>
</dbReference>
<dbReference type="AlphaFoldDB" id="A0A1I8QCW6"/>
<keyword evidence="1" id="KW-0472">Membrane</keyword>
<evidence type="ECO:0000313" key="3">
    <source>
        <dbReference type="Proteomes" id="UP000095300"/>
    </source>
</evidence>
<accession>A0A1I8QCW6</accession>
<name>A0A1I8QCW6_STOCA</name>
<evidence type="ECO:0000313" key="2">
    <source>
        <dbReference type="EnsemblMetazoa" id="SCAU015971-PA"/>
    </source>
</evidence>
<dbReference type="KEGG" id="scac:106092221"/>
<gene>
    <name evidence="2" type="primary">106092221</name>
</gene>
<keyword evidence="1" id="KW-1133">Transmembrane helix</keyword>
<keyword evidence="3" id="KW-1185">Reference proteome</keyword>
<dbReference type="VEuPathDB" id="VectorBase:SCAU015971"/>
<sequence length="134" mass="15215">MRTLSLIVGWIHLIFAFIMTIVFLIYLCTFDNETYDDTIVGVEVSRTGLPTVVFLFLFCLLSLIFDILLLKGISEERHKLMKPFVVGNYVALGMQLCLTIFNVLKDIIEGSTFGDVMIHLILNCVSLGKYERGE</sequence>
<feature type="transmembrane region" description="Helical" evidence="1">
    <location>
        <begin position="7"/>
        <end position="27"/>
    </location>
</feature>